<dbReference type="AlphaFoldDB" id="A0A1I6GTM7"/>
<dbReference type="Gene3D" id="3.10.540.10">
    <property type="entry name" value="duf1285 like domain"/>
    <property type="match status" value="1"/>
</dbReference>
<dbReference type="PIRSF" id="PIRSF029557">
    <property type="entry name" value="UCP029557"/>
    <property type="match status" value="1"/>
</dbReference>
<dbReference type="InterPro" id="IPR048342">
    <property type="entry name" value="DUF1285_C"/>
</dbReference>
<evidence type="ECO:0000259" key="2">
    <source>
        <dbReference type="Pfam" id="PF06938"/>
    </source>
</evidence>
<feature type="compositionally biased region" description="Basic and acidic residues" evidence="1">
    <location>
        <begin position="1"/>
        <end position="12"/>
    </location>
</feature>
<name>A0A1I6GTM7_9GAMM</name>
<dbReference type="Gene3D" id="2.30.270.10">
    <property type="entry name" value="duf1285 protein"/>
    <property type="match status" value="1"/>
</dbReference>
<gene>
    <name evidence="4" type="ORF">SAMN05216203_0453</name>
</gene>
<dbReference type="Pfam" id="PF21028">
    <property type="entry name" value="DUF1285_C"/>
    <property type="match status" value="1"/>
</dbReference>
<evidence type="ECO:0000313" key="5">
    <source>
        <dbReference type="Proteomes" id="UP000198644"/>
    </source>
</evidence>
<feature type="region of interest" description="Disordered" evidence="1">
    <location>
        <begin position="1"/>
        <end position="21"/>
    </location>
</feature>
<accession>A0A1I6GTM7</accession>
<dbReference type="STRING" id="650891.SAMN05216203_0453"/>
<evidence type="ECO:0000256" key="1">
    <source>
        <dbReference type="SAM" id="MobiDB-lite"/>
    </source>
</evidence>
<sequence>MSQDPKRLEEQVKAAQVEGKGLPPIEQWNPELSGDIDILIARDGTWFHEGEPMQRETIPRLFSTILRREDDGEYYLVTPVEKWRIQVEDTPFLAHTLEVEGEGEMQLLGVTTNLGEHVVVGADHPLEVGAYDSDSTPRPVVHVRRGLEARLTTAAYYELADLLVEETTDEGKTLGIWSNGQFFEVGQG</sequence>
<proteinExistence type="predicted"/>
<keyword evidence="5" id="KW-1185">Reference proteome</keyword>
<dbReference type="EMBL" id="FOYW01000001">
    <property type="protein sequence ID" value="SFR45407.1"/>
    <property type="molecule type" value="Genomic_DNA"/>
</dbReference>
<feature type="domain" description="DUF1285" evidence="3">
    <location>
        <begin position="91"/>
        <end position="184"/>
    </location>
</feature>
<dbReference type="RefSeq" id="WP_092008673.1">
    <property type="nucleotide sequence ID" value="NZ_FOYW01000001.1"/>
</dbReference>
<dbReference type="InterPro" id="IPR048341">
    <property type="entry name" value="DUF1285_N"/>
</dbReference>
<reference evidence="4 5" key="1">
    <citation type="submission" date="2016-10" db="EMBL/GenBank/DDBJ databases">
        <authorList>
            <person name="de Groot N.N."/>
        </authorList>
    </citation>
    <scope>NUCLEOTIDE SEQUENCE [LARGE SCALE GENOMIC DNA]</scope>
    <source>
        <strain evidence="4 5">CGMCC 1.9167</strain>
    </source>
</reference>
<organism evidence="4 5">
    <name type="scientific">Marinobacter daqiaonensis</name>
    <dbReference type="NCBI Taxonomy" id="650891"/>
    <lineage>
        <taxon>Bacteria</taxon>
        <taxon>Pseudomonadati</taxon>
        <taxon>Pseudomonadota</taxon>
        <taxon>Gammaproteobacteria</taxon>
        <taxon>Pseudomonadales</taxon>
        <taxon>Marinobacteraceae</taxon>
        <taxon>Marinobacter</taxon>
    </lineage>
</organism>
<feature type="domain" description="DUF1285" evidence="2">
    <location>
        <begin position="23"/>
        <end position="90"/>
    </location>
</feature>
<dbReference type="OrthoDB" id="3078366at2"/>
<dbReference type="InterPro" id="IPR010707">
    <property type="entry name" value="DUF1285"/>
</dbReference>
<dbReference type="InterPro" id="IPR023361">
    <property type="entry name" value="DUF1285_beta_roll_sf"/>
</dbReference>
<dbReference type="Pfam" id="PF06938">
    <property type="entry name" value="DUF1285_N"/>
    <property type="match status" value="1"/>
</dbReference>
<evidence type="ECO:0000313" key="4">
    <source>
        <dbReference type="EMBL" id="SFR45407.1"/>
    </source>
</evidence>
<evidence type="ECO:0008006" key="6">
    <source>
        <dbReference type="Google" id="ProtNLM"/>
    </source>
</evidence>
<evidence type="ECO:0000259" key="3">
    <source>
        <dbReference type="Pfam" id="PF21028"/>
    </source>
</evidence>
<dbReference type="Proteomes" id="UP000198644">
    <property type="component" value="Unassembled WGS sequence"/>
</dbReference>
<protein>
    <recommendedName>
        <fullName evidence="6">DUF1285 domain-containing protein</fullName>
    </recommendedName>
</protein>